<name>A0A1X0S3U7_RHIZD</name>
<dbReference type="AlphaFoldDB" id="A0A1X0S3U7"/>
<feature type="region of interest" description="Disordered" evidence="1">
    <location>
        <begin position="67"/>
        <end position="113"/>
    </location>
</feature>
<evidence type="ECO:0000256" key="1">
    <source>
        <dbReference type="SAM" id="MobiDB-lite"/>
    </source>
</evidence>
<feature type="compositionally biased region" description="Low complexity" evidence="1">
    <location>
        <begin position="74"/>
        <end position="107"/>
    </location>
</feature>
<protein>
    <submittedName>
        <fullName evidence="2">Uncharacterized protein</fullName>
    </submittedName>
</protein>
<organism evidence="2 3">
    <name type="scientific">Rhizopus microsporus</name>
    <dbReference type="NCBI Taxonomy" id="58291"/>
    <lineage>
        <taxon>Eukaryota</taxon>
        <taxon>Fungi</taxon>
        <taxon>Fungi incertae sedis</taxon>
        <taxon>Mucoromycota</taxon>
        <taxon>Mucoromycotina</taxon>
        <taxon>Mucoromycetes</taxon>
        <taxon>Mucorales</taxon>
        <taxon>Mucorineae</taxon>
        <taxon>Rhizopodaceae</taxon>
        <taxon>Rhizopus</taxon>
    </lineage>
</organism>
<evidence type="ECO:0000313" key="3">
    <source>
        <dbReference type="Proteomes" id="UP000242381"/>
    </source>
</evidence>
<dbReference type="VEuPathDB" id="FungiDB:BCV72DRAFT_190558"/>
<proteinExistence type="predicted"/>
<evidence type="ECO:0000313" key="2">
    <source>
        <dbReference type="EMBL" id="ORE18956.1"/>
    </source>
</evidence>
<dbReference type="Proteomes" id="UP000242381">
    <property type="component" value="Unassembled WGS sequence"/>
</dbReference>
<accession>A0A1X0S3U7</accession>
<dbReference type="EMBL" id="KV921319">
    <property type="protein sequence ID" value="ORE18956.1"/>
    <property type="molecule type" value="Genomic_DNA"/>
</dbReference>
<sequence length="311" mass="35445">MPLIQNNTSDSRFQTDTASRVRNFRTRFLSRYIYSDPEERHYYARHSLHSRRSLIEDEEDEIETVVTGPRYHASSSNSSSNSSTISTGSSSSSSSNSSSTSNHGISSSDEDDTTGIFHRSPIDLYRLAIRTNNEILEDLAAIIRILRQMNTIYRIFNNNNYHSTLGYSAEGDEEEANKLLEAGLSDLQSVLSTEHKRQSTLALLALLTCHHHNEHGHGCSDQYLRQYLDPDGEYDPRLAIFAAAIYDDEFELEPKSCRDIMIAAEEICGPSWLDEFHKEKESALRKMLEKLAFVAKIRLKIRNESNTRVVR</sequence>
<reference evidence="2 3" key="1">
    <citation type="journal article" date="2016" name="Proc. Natl. Acad. Sci. U.S.A.">
        <title>Lipid metabolic changes in an early divergent fungus govern the establishment of a mutualistic symbiosis with endobacteria.</title>
        <authorList>
            <person name="Lastovetsky O.A."/>
            <person name="Gaspar M.L."/>
            <person name="Mondo S.J."/>
            <person name="LaButti K.M."/>
            <person name="Sandor L."/>
            <person name="Grigoriev I.V."/>
            <person name="Henry S.A."/>
            <person name="Pawlowska T.E."/>
        </authorList>
    </citation>
    <scope>NUCLEOTIDE SEQUENCE [LARGE SCALE GENOMIC DNA]</scope>
    <source>
        <strain evidence="2 3">ATCC 11559</strain>
    </source>
</reference>
<gene>
    <name evidence="2" type="ORF">BCV71DRAFT_108390</name>
</gene>